<evidence type="ECO:0000256" key="1">
    <source>
        <dbReference type="SAM" id="MobiDB-lite"/>
    </source>
</evidence>
<dbReference type="EMBL" id="DS469526">
    <property type="protein sequence ID" value="EDO46634.1"/>
    <property type="molecule type" value="Genomic_DNA"/>
</dbReference>
<dbReference type="InParanoid" id="A7RPU7"/>
<dbReference type="OrthoDB" id="6021604at2759"/>
<keyword evidence="2" id="KW-0812">Transmembrane</keyword>
<feature type="transmembrane region" description="Helical" evidence="2">
    <location>
        <begin position="66"/>
        <end position="89"/>
    </location>
</feature>
<sequence length="363" mass="41633">MARLREISNNADENQTQRTERKGRKFKQKEEPHSVKYYFFLALFVFPSLAWIISVGGDVLNNVGGVFGSVSDGFVIAIPLLLPVLIAVYSKKLRSVMLKGILPIAVAALIFPTIRVYMCSPIELRNEDIGTRFSLKTTAAEFLKRACQEECLAKSKLPSSYRLSLSTPRVAIKVPFRQIVNLNLTTSAMVNGQAVKVARLLLLASWRSVKGRYHALNMIARVPLKVKKLKEGLASKQDMLMVGRVVQVPNDLMKLKGELEKQKRFMRPFMMEVYRVEPIEGGTGETKRSKEKDKQEENARNEKKETKHKKQQENNEKKEEKRHEGGNKQEENEDEGEDENEETIYKRQKYIDEDEEELIIEEE</sequence>
<keyword evidence="4" id="KW-1185">Reference proteome</keyword>
<feature type="compositionally biased region" description="Basic and acidic residues" evidence="1">
    <location>
        <begin position="285"/>
        <end position="330"/>
    </location>
</feature>
<evidence type="ECO:0000313" key="3">
    <source>
        <dbReference type="EMBL" id="EDO46634.1"/>
    </source>
</evidence>
<gene>
    <name evidence="3" type="ORF">NEMVEDRAFT_v1g239850</name>
</gene>
<feature type="region of interest" description="Disordered" evidence="1">
    <location>
        <begin position="280"/>
        <end position="363"/>
    </location>
</feature>
<feature type="transmembrane region" description="Helical" evidence="2">
    <location>
        <begin position="35"/>
        <end position="54"/>
    </location>
</feature>
<feature type="compositionally biased region" description="Polar residues" evidence="1">
    <location>
        <begin position="7"/>
        <end position="17"/>
    </location>
</feature>
<evidence type="ECO:0000313" key="4">
    <source>
        <dbReference type="Proteomes" id="UP000001593"/>
    </source>
</evidence>
<dbReference type="AlphaFoldDB" id="A7RPU7"/>
<evidence type="ECO:0000256" key="2">
    <source>
        <dbReference type="SAM" id="Phobius"/>
    </source>
</evidence>
<organism evidence="3 4">
    <name type="scientific">Nematostella vectensis</name>
    <name type="common">Starlet sea anemone</name>
    <dbReference type="NCBI Taxonomy" id="45351"/>
    <lineage>
        <taxon>Eukaryota</taxon>
        <taxon>Metazoa</taxon>
        <taxon>Cnidaria</taxon>
        <taxon>Anthozoa</taxon>
        <taxon>Hexacorallia</taxon>
        <taxon>Actiniaria</taxon>
        <taxon>Edwardsiidae</taxon>
        <taxon>Nematostella</taxon>
    </lineage>
</organism>
<reference evidence="3 4" key="1">
    <citation type="journal article" date="2007" name="Science">
        <title>Sea anemone genome reveals ancestral eumetazoan gene repertoire and genomic organization.</title>
        <authorList>
            <person name="Putnam N.H."/>
            <person name="Srivastava M."/>
            <person name="Hellsten U."/>
            <person name="Dirks B."/>
            <person name="Chapman J."/>
            <person name="Salamov A."/>
            <person name="Terry A."/>
            <person name="Shapiro H."/>
            <person name="Lindquist E."/>
            <person name="Kapitonov V.V."/>
            <person name="Jurka J."/>
            <person name="Genikhovich G."/>
            <person name="Grigoriev I.V."/>
            <person name="Lucas S.M."/>
            <person name="Steele R.E."/>
            <person name="Finnerty J.R."/>
            <person name="Technau U."/>
            <person name="Martindale M.Q."/>
            <person name="Rokhsar D.S."/>
        </authorList>
    </citation>
    <scope>NUCLEOTIDE SEQUENCE [LARGE SCALE GENOMIC DNA]</scope>
    <source>
        <strain evidence="4">CH2 X CH6</strain>
    </source>
</reference>
<feature type="compositionally biased region" description="Acidic residues" evidence="1">
    <location>
        <begin position="331"/>
        <end position="342"/>
    </location>
</feature>
<keyword evidence="2" id="KW-1133">Transmembrane helix</keyword>
<dbReference type="HOGENOM" id="CLU_763553_0_0_1"/>
<dbReference type="OMA" id="NEDIGTR"/>
<proteinExistence type="predicted"/>
<dbReference type="KEGG" id="nve:5518756"/>
<feature type="region of interest" description="Disordered" evidence="1">
    <location>
        <begin position="1"/>
        <end position="27"/>
    </location>
</feature>
<feature type="transmembrane region" description="Helical" evidence="2">
    <location>
        <begin position="101"/>
        <end position="118"/>
    </location>
</feature>
<feature type="compositionally biased region" description="Acidic residues" evidence="1">
    <location>
        <begin position="352"/>
        <end position="363"/>
    </location>
</feature>
<keyword evidence="2" id="KW-0472">Membrane</keyword>
<accession>A7RPU7</accession>
<name>A7RPU7_NEMVE</name>
<dbReference type="Proteomes" id="UP000001593">
    <property type="component" value="Unassembled WGS sequence"/>
</dbReference>
<protein>
    <submittedName>
        <fullName evidence="3">Uncharacterized protein</fullName>
    </submittedName>
</protein>